<dbReference type="GO" id="GO:0052689">
    <property type="term" value="F:carboxylic ester hydrolase activity"/>
    <property type="evidence" value="ECO:0007669"/>
    <property type="project" value="InterPro"/>
</dbReference>
<organism evidence="3 4">
    <name type="scientific">Asticcacaulis benevestitus DSM 16100 = ATCC BAA-896</name>
    <dbReference type="NCBI Taxonomy" id="1121022"/>
    <lineage>
        <taxon>Bacteria</taxon>
        <taxon>Pseudomonadati</taxon>
        <taxon>Pseudomonadota</taxon>
        <taxon>Alphaproteobacteria</taxon>
        <taxon>Caulobacterales</taxon>
        <taxon>Caulobacteraceae</taxon>
        <taxon>Asticcacaulis</taxon>
    </lineage>
</organism>
<dbReference type="InterPro" id="IPR037461">
    <property type="entry name" value="CtCE2-like_dom"/>
</dbReference>
<dbReference type="EMBL" id="AWGB01000001">
    <property type="protein sequence ID" value="ESQ94679.1"/>
    <property type="molecule type" value="Genomic_DNA"/>
</dbReference>
<keyword evidence="4" id="KW-1185">Reference proteome</keyword>
<dbReference type="Pfam" id="PF17996">
    <property type="entry name" value="CE2_N"/>
    <property type="match status" value="1"/>
</dbReference>
<evidence type="ECO:0000313" key="3">
    <source>
        <dbReference type="EMBL" id="ESQ94679.1"/>
    </source>
</evidence>
<evidence type="ECO:0008006" key="5">
    <source>
        <dbReference type="Google" id="ProtNLM"/>
    </source>
</evidence>
<dbReference type="PANTHER" id="PTHR37834">
    <property type="entry name" value="GDSL-LIKE LIPASE/ACYLHYDROLASE DOMAIN PROTEIN (AFU_ORTHOLOGUE AFUA_2G00620)"/>
    <property type="match status" value="1"/>
</dbReference>
<evidence type="ECO:0000259" key="1">
    <source>
        <dbReference type="Pfam" id="PF13472"/>
    </source>
</evidence>
<dbReference type="InterPro" id="IPR040794">
    <property type="entry name" value="CE2_N"/>
</dbReference>
<name>V4Q4U6_9CAUL</name>
<sequence>MILAGSAHAETISSQTLMHTPPLDTVPLSVDTFGRVAHEKSGAIAYSWPLVTFSSHFTGSEIWIDIDDSKGRLNVYIDGNIATTLSHPGASRIHIKDVPENPRGGDEHSVSLTRFNETQDSVSRLIAIYAHGASSGPPSMSPSKSIEFIGDSYTVGYGNTSSKRSCTAEELDATTDTGKSFAVLTADAIWAKVQVNAYSGRGIVRNYNGFAGDTLPDLYPYALFDGKTEYHDPTWQPQVIVIALGTNDFSTPLHAGEKWKTEAELIADYEATYVNFVKSLRTKNPDASVLLISYDPATTPQITTVRDRLRAAGETRVDVLEITGFTKNACDHHPDTDDDRKISQTLIAYFDAHPELWPDLRQGK</sequence>
<dbReference type="CDD" id="cd01831">
    <property type="entry name" value="Endoglucanase_E_like"/>
    <property type="match status" value="1"/>
</dbReference>
<feature type="domain" description="SGNH hydrolase-type esterase" evidence="1">
    <location>
        <begin position="148"/>
        <end position="311"/>
    </location>
</feature>
<comment type="caution">
    <text evidence="3">The sequence shown here is derived from an EMBL/GenBank/DDBJ whole genome shotgun (WGS) entry which is preliminary data.</text>
</comment>
<dbReference type="eggNOG" id="COG2755">
    <property type="taxonomic scope" value="Bacteria"/>
</dbReference>
<dbReference type="SUPFAM" id="SSF52266">
    <property type="entry name" value="SGNH hydrolase"/>
    <property type="match status" value="1"/>
</dbReference>
<dbReference type="InterPro" id="IPR036514">
    <property type="entry name" value="SGNH_hydro_sf"/>
</dbReference>
<dbReference type="AlphaFoldDB" id="V4Q4U6"/>
<accession>V4Q4U6</accession>
<reference evidence="3 4" key="1">
    <citation type="journal article" date="2014" name="Nature">
        <title>Sequential evolution of bacterial morphology by co-option of a developmental regulator.</title>
        <authorList>
            <person name="Jiang C."/>
            <person name="Brown P.J."/>
            <person name="Ducret A."/>
            <person name="Brun Y.V."/>
        </authorList>
    </citation>
    <scope>NUCLEOTIDE SEQUENCE [LARGE SCALE GENOMIC DNA]</scope>
    <source>
        <strain evidence="3 4">DSM 16100</strain>
    </source>
</reference>
<dbReference type="InterPro" id="IPR013830">
    <property type="entry name" value="SGNH_hydro"/>
</dbReference>
<evidence type="ECO:0000313" key="4">
    <source>
        <dbReference type="Proteomes" id="UP000017837"/>
    </source>
</evidence>
<dbReference type="InterPro" id="IPR052762">
    <property type="entry name" value="PCW_deacetylase/CE"/>
</dbReference>
<proteinExistence type="predicted"/>
<feature type="domain" description="Carbohydrate esterase 2 N-terminal" evidence="2">
    <location>
        <begin position="33"/>
        <end position="131"/>
    </location>
</feature>
<evidence type="ECO:0000259" key="2">
    <source>
        <dbReference type="Pfam" id="PF17996"/>
    </source>
</evidence>
<protein>
    <recommendedName>
        <fullName evidence="5">GDSL family lipase</fullName>
    </recommendedName>
</protein>
<dbReference type="STRING" id="1121022.GCA_000376105_01434"/>
<dbReference type="Gene3D" id="2.60.120.260">
    <property type="entry name" value="Galactose-binding domain-like"/>
    <property type="match status" value="1"/>
</dbReference>
<dbReference type="PANTHER" id="PTHR37834:SF2">
    <property type="entry name" value="ESTERASE, SGNH HYDROLASE-TYPE"/>
    <property type="match status" value="1"/>
</dbReference>
<dbReference type="Pfam" id="PF13472">
    <property type="entry name" value="Lipase_GDSL_2"/>
    <property type="match status" value="1"/>
</dbReference>
<gene>
    <name evidence="3" type="ORF">ABENE_00880</name>
</gene>
<dbReference type="Proteomes" id="UP000017837">
    <property type="component" value="Unassembled WGS sequence"/>
</dbReference>
<dbReference type="PATRIC" id="fig|1121022.4.peg.173"/>
<dbReference type="Gene3D" id="3.40.50.1110">
    <property type="entry name" value="SGNH hydrolase"/>
    <property type="match status" value="1"/>
</dbReference>